<feature type="compositionally biased region" description="Basic residues" evidence="1">
    <location>
        <begin position="73"/>
        <end position="94"/>
    </location>
</feature>
<sequence>EHGTRGARTARHGGESATGRPDGGRSGGRPGDRLHVVRRLDRRQARFDGAGHAGAAAERVGRPPRARGEDRQHPRRPAPHGPGRRGRGVRRAGRGRAEPAAGGVRHPARLPGSVGPVRSVRESDLELLRQFDRPVLAFSGAQSKLLPLIDRAPLEEATPVSSPDAYSRGTDRSAPHNLYLRPERLMDGPPGRAALTTGFRFGPAPAGGKPENALTVRYPAARFTFTWSAADGRWLVSLDGTPATTTEGGRPAPATVVVQYVTVRPSGYRDFLGNTTPYTETVGSGKATVLRDGRAYGVNWSRPTARDGTSFTTADGERMTFAHGQVWVVYAKAP</sequence>
<name>D6A337_STRV1</name>
<feature type="domain" description="DUF3048" evidence="2">
    <location>
        <begin position="109"/>
        <end position="187"/>
    </location>
</feature>
<dbReference type="Proteomes" id="UP000003824">
    <property type="component" value="Unassembled WGS sequence"/>
</dbReference>
<dbReference type="InterPro" id="IPR021416">
    <property type="entry name" value="DUF3048_N"/>
</dbReference>
<evidence type="ECO:0000259" key="3">
    <source>
        <dbReference type="Pfam" id="PF17479"/>
    </source>
</evidence>
<organism evidence="4 5">
    <name type="scientific">Streptomyces viridosporus (strain ATCC 14672 / DSM 40746 / JCM 4963 / KCTC 9882 / NRRL B-12104 / FH 1290)</name>
    <name type="common">Streptomyces ghanaensis</name>
    <dbReference type="NCBI Taxonomy" id="566461"/>
    <lineage>
        <taxon>Bacteria</taxon>
        <taxon>Bacillati</taxon>
        <taxon>Actinomycetota</taxon>
        <taxon>Actinomycetes</taxon>
        <taxon>Kitasatosporales</taxon>
        <taxon>Streptomycetaceae</taxon>
        <taxon>Streptomyces</taxon>
    </lineage>
</organism>
<feature type="compositionally biased region" description="Basic and acidic residues" evidence="1">
    <location>
        <begin position="30"/>
        <end position="46"/>
    </location>
</feature>
<dbReference type="AlphaFoldDB" id="D6A337"/>
<dbReference type="Gene3D" id="3.50.90.10">
    <property type="entry name" value="YerB-like"/>
    <property type="match status" value="1"/>
</dbReference>
<evidence type="ECO:0000256" key="1">
    <source>
        <dbReference type="SAM" id="MobiDB-lite"/>
    </source>
</evidence>
<feature type="non-terminal residue" evidence="4">
    <location>
        <position position="1"/>
    </location>
</feature>
<dbReference type="EMBL" id="DS999641">
    <property type="protein sequence ID" value="EFE65712.2"/>
    <property type="molecule type" value="Genomic_DNA"/>
</dbReference>
<dbReference type="Pfam" id="PF11258">
    <property type="entry name" value="DUF3048"/>
    <property type="match status" value="1"/>
</dbReference>
<evidence type="ECO:0000313" key="4">
    <source>
        <dbReference type="EMBL" id="EFE65712.2"/>
    </source>
</evidence>
<gene>
    <name evidence="4" type="ORF">SSFG_00966</name>
</gene>
<protein>
    <submittedName>
        <fullName evidence="4">Secreted protein</fullName>
    </submittedName>
</protein>
<feature type="region of interest" description="Disordered" evidence="1">
    <location>
        <begin position="1"/>
        <end position="116"/>
    </location>
</feature>
<feature type="region of interest" description="Disordered" evidence="1">
    <location>
        <begin position="156"/>
        <end position="175"/>
    </location>
</feature>
<evidence type="ECO:0000259" key="2">
    <source>
        <dbReference type="Pfam" id="PF11258"/>
    </source>
</evidence>
<dbReference type="eggNOG" id="COG1470">
    <property type="taxonomic scope" value="Bacteria"/>
</dbReference>
<evidence type="ECO:0000313" key="5">
    <source>
        <dbReference type="Proteomes" id="UP000003824"/>
    </source>
</evidence>
<feature type="domain" description="DUF3048" evidence="3">
    <location>
        <begin position="215"/>
        <end position="328"/>
    </location>
</feature>
<reference evidence="5" key="1">
    <citation type="submission" date="2008-12" db="EMBL/GenBank/DDBJ databases">
        <title>Annotation of Streptomyces ghanaensis ATCC 14672.</title>
        <authorList>
            <consortium name="The Broad Institute Genome Sequencing Platform"/>
            <consortium name="Broad Institute Microbial Sequencing Center"/>
            <person name="Fischbach M."/>
            <person name="Ward D."/>
            <person name="Young S."/>
            <person name="Kodira C.D."/>
            <person name="Zeng Q."/>
            <person name="Koehrsen M."/>
            <person name="Godfrey P."/>
            <person name="Alvarado L."/>
            <person name="Berlin A.M."/>
            <person name="Borenstein D."/>
            <person name="Chen Z."/>
            <person name="Engels R."/>
            <person name="Freedman E."/>
            <person name="Gellesch M."/>
            <person name="Goldberg J."/>
            <person name="Griggs A."/>
            <person name="Gujja S."/>
            <person name="Heiman D.I."/>
            <person name="Hepburn T.A."/>
            <person name="Howarth C."/>
            <person name="Jen D."/>
            <person name="Larson L."/>
            <person name="Lewis B."/>
            <person name="Mehta T."/>
            <person name="Park D."/>
            <person name="Pearson M."/>
            <person name="Roberts A."/>
            <person name="Saif S."/>
            <person name="Shea T.D."/>
            <person name="Shenoy N."/>
            <person name="Sisk P."/>
            <person name="Stolte C."/>
            <person name="Sykes S.N."/>
            <person name="Walk T."/>
            <person name="White J."/>
            <person name="Yandava C."/>
            <person name="Straight P."/>
            <person name="Clardy J."/>
            <person name="Hung D."/>
            <person name="Kolter R."/>
            <person name="Mekalanos J."/>
            <person name="Walker S."/>
            <person name="Walsh C.T."/>
            <person name="Wieland B.L.C."/>
            <person name="Ilzarbe M."/>
            <person name="Galagan J."/>
            <person name="Nusbaum C."/>
            <person name="Birren B."/>
        </authorList>
    </citation>
    <scope>NUCLEOTIDE SEQUENCE [LARGE SCALE GENOMIC DNA]</scope>
    <source>
        <strain evidence="5">ATCC 14672 / DSM 40746 / JCM 4963 / KCTC 9882 / NRRL B-12104 / FH 1290</strain>
    </source>
</reference>
<dbReference type="InterPro" id="IPR035328">
    <property type="entry name" value="DUF3048_C"/>
</dbReference>
<accession>D6A337</accession>
<dbReference type="InterPro" id="IPR023158">
    <property type="entry name" value="YerB-like_sf"/>
</dbReference>
<dbReference type="Pfam" id="PF17479">
    <property type="entry name" value="DUF3048_C"/>
    <property type="match status" value="1"/>
</dbReference>
<dbReference type="SUPFAM" id="SSF159774">
    <property type="entry name" value="YerB-like"/>
    <property type="match status" value="1"/>
</dbReference>
<proteinExistence type="predicted"/>